<dbReference type="EMBL" id="JAXAVX010000015">
    <property type="protein sequence ID" value="MDX8153493.1"/>
    <property type="molecule type" value="Genomic_DNA"/>
</dbReference>
<proteinExistence type="predicted"/>
<gene>
    <name evidence="1" type="ORF">SK069_17980</name>
</gene>
<organism evidence="1 2">
    <name type="scientific">Patulibacter brassicae</name>
    <dbReference type="NCBI Taxonomy" id="1705717"/>
    <lineage>
        <taxon>Bacteria</taxon>
        <taxon>Bacillati</taxon>
        <taxon>Actinomycetota</taxon>
        <taxon>Thermoleophilia</taxon>
        <taxon>Solirubrobacterales</taxon>
        <taxon>Patulibacteraceae</taxon>
        <taxon>Patulibacter</taxon>
    </lineage>
</organism>
<dbReference type="RefSeq" id="WP_319955643.1">
    <property type="nucleotide sequence ID" value="NZ_JAXAVX010000015.1"/>
</dbReference>
<accession>A0ABU4VNR3</accession>
<evidence type="ECO:0000313" key="2">
    <source>
        <dbReference type="Proteomes" id="UP001277761"/>
    </source>
</evidence>
<evidence type="ECO:0000313" key="1">
    <source>
        <dbReference type="EMBL" id="MDX8153493.1"/>
    </source>
</evidence>
<keyword evidence="2" id="KW-1185">Reference proteome</keyword>
<comment type="caution">
    <text evidence="1">The sequence shown here is derived from an EMBL/GenBank/DDBJ whole genome shotgun (WGS) entry which is preliminary data.</text>
</comment>
<name>A0ABU4VNR3_9ACTN</name>
<sequence>MSDESFKGRLTRRLVRVAPWQRCEECGGRLFRAWIYPSRGQIKVLGADGDLVPVVRADFESRTRIGFRHVDASVCRRIREGGRP</sequence>
<reference evidence="1 2" key="1">
    <citation type="submission" date="2023-11" db="EMBL/GenBank/DDBJ databases">
        <authorList>
            <person name="Xu M."/>
            <person name="Jiang T."/>
        </authorList>
    </citation>
    <scope>NUCLEOTIDE SEQUENCE [LARGE SCALE GENOMIC DNA]</scope>
    <source>
        <strain evidence="1 2">SD</strain>
    </source>
</reference>
<protein>
    <submittedName>
        <fullName evidence="1">Uncharacterized protein</fullName>
    </submittedName>
</protein>
<dbReference type="Proteomes" id="UP001277761">
    <property type="component" value="Unassembled WGS sequence"/>
</dbReference>